<proteinExistence type="predicted"/>
<dbReference type="EMBL" id="CP000970">
    <property type="protein sequence ID" value="ACB16996.1"/>
    <property type="molecule type" value="Genomic_DNA"/>
</dbReference>
<sequence>MQILPQQSCLINILLQAGLRQKVDEIIKNKMKRRIMF</sequence>
<dbReference type="Proteomes" id="UP000007011">
    <property type="component" value="Chromosome"/>
</dbReference>
<accession>B1LQA6</accession>
<dbReference type="AlphaFoldDB" id="B1LQA6"/>
<organism evidence="1 2">
    <name type="scientific">Escherichia coli (strain SMS-3-5 / SECEC)</name>
    <dbReference type="NCBI Taxonomy" id="439855"/>
    <lineage>
        <taxon>Bacteria</taxon>
        <taxon>Pseudomonadati</taxon>
        <taxon>Pseudomonadota</taxon>
        <taxon>Gammaproteobacteria</taxon>
        <taxon>Enterobacterales</taxon>
        <taxon>Enterobacteriaceae</taxon>
        <taxon>Escherichia</taxon>
    </lineage>
</organism>
<name>B1LQA6_ECOSM</name>
<dbReference type="HOGENOM" id="CLU_220231_0_0_6"/>
<dbReference type="KEGG" id="ecm:EcSMS35_2911"/>
<reference evidence="1 2" key="1">
    <citation type="journal article" date="2008" name="J. Bacteriol.">
        <title>Insights into the environmental resistance gene pool from the genome sequence of the multidrug-resistant environmental isolate Escherichia coli SMS-3-5.</title>
        <authorList>
            <person name="Fricke W.F."/>
            <person name="Wright M.S."/>
            <person name="Lindell A.H."/>
            <person name="Harkins D.M."/>
            <person name="Baker-Austin C."/>
            <person name="Ravel J."/>
            <person name="Stepanauskas R."/>
        </authorList>
    </citation>
    <scope>NUCLEOTIDE SEQUENCE [LARGE SCALE GENOMIC DNA]</scope>
    <source>
        <strain evidence="2">SMS-3-5 / SECEC</strain>
    </source>
</reference>
<protein>
    <submittedName>
        <fullName evidence="1">Uncharacterized protein</fullName>
    </submittedName>
</protein>
<evidence type="ECO:0000313" key="2">
    <source>
        <dbReference type="Proteomes" id="UP000007011"/>
    </source>
</evidence>
<gene>
    <name evidence="1" type="ordered locus">EcSMS35_2911</name>
</gene>
<evidence type="ECO:0000313" key="1">
    <source>
        <dbReference type="EMBL" id="ACB16996.1"/>
    </source>
</evidence>